<dbReference type="PROSITE" id="PS50885">
    <property type="entry name" value="HAMP"/>
    <property type="match status" value="1"/>
</dbReference>
<dbReference type="PANTHER" id="PTHR43531:SF14">
    <property type="entry name" value="METHYL-ACCEPTING CHEMOTAXIS PROTEIN I-RELATED"/>
    <property type="match status" value="1"/>
</dbReference>
<dbReference type="CDD" id="cd11386">
    <property type="entry name" value="MCP_signal"/>
    <property type="match status" value="1"/>
</dbReference>
<keyword evidence="6 12" id="KW-0812">Transmembrane</keyword>
<keyword evidence="7 12" id="KW-1133">Transmembrane helix</keyword>
<dbReference type="Pfam" id="PF00672">
    <property type="entry name" value="HAMP"/>
    <property type="match status" value="1"/>
</dbReference>
<sequence>MFKNVTIKARLIFIIVLLSVVSTLIGAVGMRNLNTTNEALETVYNDRLVATGQLSEVLSLIQQSQGALSKSVSGNPEQFPAMIEEVEKRIEAITGIWNSYMATYLTPEEKLLAKTFADNRKKFVEEGLRPVLAAMRGNDIATAVSLVHGPLTQTYVPVQDSMKALVKLQLDVGKMEYEQAIVRYRSAQILAISLNVIGVLIGVVVGWILIRGITGAIKEALNFASNVAEGNLAQRMQISSNDEMGKLLASLQKMNDGLITIVSQVRSGTDTIATASGQIAAGSQDLSSRTEEQASSLEETASSMEELTSTVKQNADNARQANALAVTASGVAERGGEVIGQVVQTMGGINDSAKKIGDIIGVIDGIAFQTNILALNAAVEAARAGEQGRGFAVVASEVRNLAQRSAAAAKEIKILIDNSVERVETGSKLVNDAGATMRDIVDSVRRVTDIIGEITAASDEQTAGIEQINQAVSQMDEVTQQNAALVEETAAASEAMQDQAAKLAKVVSVFKL</sequence>
<evidence type="ECO:0000256" key="6">
    <source>
        <dbReference type="ARBA" id="ARBA00022692"/>
    </source>
</evidence>
<dbReference type="Pfam" id="PF02203">
    <property type="entry name" value="TarH"/>
    <property type="match status" value="1"/>
</dbReference>
<organism evidence="15 16">
    <name type="scientific">Noviherbaspirillum saxi</name>
    <dbReference type="NCBI Taxonomy" id="2320863"/>
    <lineage>
        <taxon>Bacteria</taxon>
        <taxon>Pseudomonadati</taxon>
        <taxon>Pseudomonadota</taxon>
        <taxon>Betaproteobacteria</taxon>
        <taxon>Burkholderiales</taxon>
        <taxon>Oxalobacteraceae</taxon>
        <taxon>Noviherbaspirillum</taxon>
    </lineage>
</organism>
<dbReference type="FunFam" id="1.10.287.950:FF:000001">
    <property type="entry name" value="Methyl-accepting chemotaxis sensory transducer"/>
    <property type="match status" value="1"/>
</dbReference>
<evidence type="ECO:0000256" key="2">
    <source>
        <dbReference type="ARBA" id="ARBA00022475"/>
    </source>
</evidence>
<dbReference type="RefSeq" id="WP_119768119.1">
    <property type="nucleotide sequence ID" value="NZ_QYUO01000001.1"/>
</dbReference>
<name>A0A3A3FSD2_9BURK</name>
<dbReference type="Gene3D" id="1.10.287.950">
    <property type="entry name" value="Methyl-accepting chemotaxis protein"/>
    <property type="match status" value="1"/>
</dbReference>
<keyword evidence="3" id="KW-0488">Methylation</keyword>
<evidence type="ECO:0000256" key="1">
    <source>
        <dbReference type="ARBA" id="ARBA00004429"/>
    </source>
</evidence>
<evidence type="ECO:0000256" key="11">
    <source>
        <dbReference type="PROSITE-ProRule" id="PRU00284"/>
    </source>
</evidence>
<dbReference type="EMBL" id="QYUO01000001">
    <property type="protein sequence ID" value="RJF98174.1"/>
    <property type="molecule type" value="Genomic_DNA"/>
</dbReference>
<feature type="transmembrane region" description="Helical" evidence="12">
    <location>
        <begin position="189"/>
        <end position="210"/>
    </location>
</feature>
<keyword evidence="8 12" id="KW-0472">Membrane</keyword>
<protein>
    <submittedName>
        <fullName evidence="15">HAMP domain-containing protein</fullName>
    </submittedName>
</protein>
<feature type="domain" description="HAMP" evidence="14">
    <location>
        <begin position="211"/>
        <end position="263"/>
    </location>
</feature>
<evidence type="ECO:0000256" key="9">
    <source>
        <dbReference type="ARBA" id="ARBA00023224"/>
    </source>
</evidence>
<evidence type="ECO:0000256" key="10">
    <source>
        <dbReference type="ARBA" id="ARBA00029447"/>
    </source>
</evidence>
<comment type="subcellular location">
    <subcellularLocation>
        <location evidence="1">Cell inner membrane</location>
        <topology evidence="1">Multi-pass membrane protein</topology>
    </subcellularLocation>
</comment>
<feature type="domain" description="Methyl-accepting transducer" evidence="13">
    <location>
        <begin position="268"/>
        <end position="497"/>
    </location>
</feature>
<evidence type="ECO:0000259" key="13">
    <source>
        <dbReference type="PROSITE" id="PS50111"/>
    </source>
</evidence>
<gene>
    <name evidence="15" type="ORF">D3871_06355</name>
</gene>
<comment type="caution">
    <text evidence="15">The sequence shown here is derived from an EMBL/GenBank/DDBJ whole genome shotgun (WGS) entry which is preliminary data.</text>
</comment>
<dbReference type="SMART" id="SM00283">
    <property type="entry name" value="MA"/>
    <property type="match status" value="1"/>
</dbReference>
<dbReference type="AlphaFoldDB" id="A0A3A3FSD2"/>
<dbReference type="InterPro" id="IPR051310">
    <property type="entry name" value="MCP_chemotaxis"/>
</dbReference>
<keyword evidence="16" id="KW-1185">Reference proteome</keyword>
<evidence type="ECO:0000256" key="7">
    <source>
        <dbReference type="ARBA" id="ARBA00022989"/>
    </source>
</evidence>
<dbReference type="GO" id="GO:0005886">
    <property type="term" value="C:plasma membrane"/>
    <property type="evidence" value="ECO:0007669"/>
    <property type="project" value="UniProtKB-SubCell"/>
</dbReference>
<keyword evidence="9 11" id="KW-0807">Transducer</keyword>
<evidence type="ECO:0000313" key="15">
    <source>
        <dbReference type="EMBL" id="RJF98174.1"/>
    </source>
</evidence>
<dbReference type="InterPro" id="IPR003660">
    <property type="entry name" value="HAMP_dom"/>
</dbReference>
<keyword evidence="2" id="KW-1003">Cell membrane</keyword>
<accession>A0A3A3FSD2</accession>
<dbReference type="PRINTS" id="PR00260">
    <property type="entry name" value="CHEMTRNSDUCR"/>
</dbReference>
<dbReference type="GO" id="GO:0004888">
    <property type="term" value="F:transmembrane signaling receptor activity"/>
    <property type="evidence" value="ECO:0007669"/>
    <property type="project" value="InterPro"/>
</dbReference>
<evidence type="ECO:0000313" key="16">
    <source>
        <dbReference type="Proteomes" id="UP000265955"/>
    </source>
</evidence>
<keyword evidence="4" id="KW-0145">Chemotaxis</keyword>
<dbReference type="Proteomes" id="UP000265955">
    <property type="component" value="Unassembled WGS sequence"/>
</dbReference>
<keyword evidence="5" id="KW-0997">Cell inner membrane</keyword>
<dbReference type="Pfam" id="PF00015">
    <property type="entry name" value="MCPsignal"/>
    <property type="match status" value="1"/>
</dbReference>
<dbReference type="SUPFAM" id="SSF58104">
    <property type="entry name" value="Methyl-accepting chemotaxis protein (MCP) signaling domain"/>
    <property type="match status" value="1"/>
</dbReference>
<dbReference type="GO" id="GO:0006935">
    <property type="term" value="P:chemotaxis"/>
    <property type="evidence" value="ECO:0007669"/>
    <property type="project" value="UniProtKB-KW"/>
</dbReference>
<dbReference type="SMART" id="SM00304">
    <property type="entry name" value="HAMP"/>
    <property type="match status" value="1"/>
</dbReference>
<evidence type="ECO:0000259" key="14">
    <source>
        <dbReference type="PROSITE" id="PS50885"/>
    </source>
</evidence>
<dbReference type="InterPro" id="IPR004089">
    <property type="entry name" value="MCPsignal_dom"/>
</dbReference>
<evidence type="ECO:0000256" key="5">
    <source>
        <dbReference type="ARBA" id="ARBA00022519"/>
    </source>
</evidence>
<evidence type="ECO:0000256" key="8">
    <source>
        <dbReference type="ARBA" id="ARBA00023136"/>
    </source>
</evidence>
<dbReference type="PANTHER" id="PTHR43531">
    <property type="entry name" value="PROTEIN ICFG"/>
    <property type="match status" value="1"/>
</dbReference>
<reference evidence="16" key="1">
    <citation type="submission" date="2018-09" db="EMBL/GenBank/DDBJ databases">
        <authorList>
            <person name="Zhu H."/>
        </authorList>
    </citation>
    <scope>NUCLEOTIDE SEQUENCE [LARGE SCALE GENOMIC DNA]</scope>
    <source>
        <strain evidence="16">K1R23-30</strain>
    </source>
</reference>
<comment type="similarity">
    <text evidence="10">Belongs to the methyl-accepting chemotaxis (MCP) protein family.</text>
</comment>
<dbReference type="PROSITE" id="PS50111">
    <property type="entry name" value="CHEMOTAXIS_TRANSDUC_2"/>
    <property type="match status" value="1"/>
</dbReference>
<evidence type="ECO:0000256" key="4">
    <source>
        <dbReference type="ARBA" id="ARBA00022500"/>
    </source>
</evidence>
<evidence type="ECO:0000256" key="3">
    <source>
        <dbReference type="ARBA" id="ARBA00022481"/>
    </source>
</evidence>
<dbReference type="OrthoDB" id="8982326at2"/>
<dbReference type="InterPro" id="IPR003122">
    <property type="entry name" value="Tar_rcpt_lig-bd"/>
</dbReference>
<proteinExistence type="inferred from homology"/>
<evidence type="ECO:0000256" key="12">
    <source>
        <dbReference type="SAM" id="Phobius"/>
    </source>
</evidence>
<dbReference type="CDD" id="cd06225">
    <property type="entry name" value="HAMP"/>
    <property type="match status" value="1"/>
</dbReference>
<dbReference type="InterPro" id="IPR004090">
    <property type="entry name" value="Chemotax_Me-accpt_rcpt"/>
</dbReference>
<dbReference type="GO" id="GO:0007165">
    <property type="term" value="P:signal transduction"/>
    <property type="evidence" value="ECO:0007669"/>
    <property type="project" value="UniProtKB-KW"/>
</dbReference>